<evidence type="ECO:0000256" key="2">
    <source>
        <dbReference type="PIRNR" id="PIRNR037226"/>
    </source>
</evidence>
<keyword evidence="5" id="KW-1185">Reference proteome</keyword>
<feature type="signal peptide" evidence="3">
    <location>
        <begin position="1"/>
        <end position="17"/>
    </location>
</feature>
<dbReference type="FunFam" id="3.30.70.360:FF:000004">
    <property type="entry name" value="Peptidase M20 domain-containing protein 2"/>
    <property type="match status" value="1"/>
</dbReference>
<evidence type="ECO:0000256" key="1">
    <source>
        <dbReference type="ARBA" id="ARBA00006247"/>
    </source>
</evidence>
<comment type="similarity">
    <text evidence="1 2">Belongs to the peptidase M20A family.</text>
</comment>
<protein>
    <recommendedName>
        <fullName evidence="2">Peptidase M20 domain-containing protein 2</fullName>
    </recommendedName>
</protein>
<dbReference type="EMBL" id="CABFOC020000013">
    <property type="protein sequence ID" value="CAH0045585.1"/>
    <property type="molecule type" value="Genomic_DNA"/>
</dbReference>
<evidence type="ECO:0000256" key="3">
    <source>
        <dbReference type="SAM" id="SignalP"/>
    </source>
</evidence>
<comment type="caution">
    <text evidence="4">The sequence shown here is derived from an EMBL/GenBank/DDBJ whole genome shotgun (WGS) entry which is preliminary data.</text>
</comment>
<gene>
    <name evidence="4" type="ORF">CSOL1703_00012211</name>
</gene>
<dbReference type="InterPro" id="IPR036264">
    <property type="entry name" value="Bact_exopeptidase_dim_dom"/>
</dbReference>
<dbReference type="Gene3D" id="3.40.630.10">
    <property type="entry name" value="Zn peptidases"/>
    <property type="match status" value="1"/>
</dbReference>
<name>A0A9N9YYN3_9HYPO</name>
<dbReference type="InterPro" id="IPR052030">
    <property type="entry name" value="Peptidase_M20/M20A_hydrolases"/>
</dbReference>
<accession>A0A9N9YYN3</accession>
<dbReference type="GO" id="GO:0016805">
    <property type="term" value="F:dipeptidase activity"/>
    <property type="evidence" value="ECO:0007669"/>
    <property type="project" value="InterPro"/>
</dbReference>
<dbReference type="CDD" id="cd05672">
    <property type="entry name" value="M20_ACY1L2-like"/>
    <property type="match status" value="1"/>
</dbReference>
<dbReference type="SUPFAM" id="SSF55031">
    <property type="entry name" value="Bacterial exopeptidase dimerisation domain"/>
    <property type="match status" value="1"/>
</dbReference>
<evidence type="ECO:0000313" key="4">
    <source>
        <dbReference type="EMBL" id="CAH0045585.1"/>
    </source>
</evidence>
<dbReference type="PANTHER" id="PTHR30575:SF4">
    <property type="entry name" value="PEPTIDASE M20 DOMAIN-CONTAINING PROTEIN 2"/>
    <property type="match status" value="1"/>
</dbReference>
<reference evidence="4" key="1">
    <citation type="submission" date="2021-10" db="EMBL/GenBank/DDBJ databases">
        <authorList>
            <person name="Piombo E."/>
        </authorList>
    </citation>
    <scope>NUCLEOTIDE SEQUENCE</scope>
</reference>
<dbReference type="InterPro" id="IPR017439">
    <property type="entry name" value="Amidohydrolase"/>
</dbReference>
<dbReference type="InterPro" id="IPR002933">
    <property type="entry name" value="Peptidase_M20"/>
</dbReference>
<feature type="chain" id="PRO_5040186733" description="Peptidase M20 domain-containing protein 2" evidence="3">
    <location>
        <begin position="18"/>
        <end position="459"/>
    </location>
</feature>
<dbReference type="OrthoDB" id="6119954at2759"/>
<dbReference type="PIRSF" id="PIRSF037226">
    <property type="entry name" value="Amidohydrolase_ACY1L2_prd"/>
    <property type="match status" value="1"/>
</dbReference>
<dbReference type="NCBIfam" id="TIGR01891">
    <property type="entry name" value="amidohydrolases"/>
    <property type="match status" value="1"/>
</dbReference>
<sequence length="459" mass="49219">MVRNLGFALLSASTVLASNHLAPRNESVSPYFGAIKEYLDTLKEDVWPINQEIHDNPELGYEEVRAHELLTTFMESQDGWEVTRSVKNISTAFTAVFTGNGDGPIIGFNSEYGMHLLCTSFKKASADQTTIDALPGLGHGCGHNLIASVGISAALATAEIMRQESLPGKVVLFGTPAEESLGGKIKMLEAGVFSDQKIDMSLMAHPSTGNAPYANTFATDRFEVEYYGKEAHASASPWEGINAEDALVLAYNALSMLRQQTTKTDQIHGIITSAGSRINVIPSLSQASFQIRSKDSSTLEKWTDRVMQCFEAGSIGTGAELNVTIRPYGYANMITNDILAESYAKWFTGLGGELPDLALAKIADPGGSTDQGDISHEFPSIHPMFAITTANGSVPDGGTHTAAFEVAAGSRAAFELAIRAANGLAGVAVDVLTTDGMLDEIKEAFEGKERRRRKRSLGQ</sequence>
<dbReference type="AlphaFoldDB" id="A0A9N9YYN3"/>
<dbReference type="InterPro" id="IPR017144">
    <property type="entry name" value="Xaa-Arg_dipeptidase"/>
</dbReference>
<evidence type="ECO:0000313" key="5">
    <source>
        <dbReference type="Proteomes" id="UP000775872"/>
    </source>
</evidence>
<dbReference type="SUPFAM" id="SSF53187">
    <property type="entry name" value="Zn-dependent exopeptidases"/>
    <property type="match status" value="1"/>
</dbReference>
<keyword evidence="3" id="KW-0732">Signal</keyword>
<dbReference type="PANTHER" id="PTHR30575">
    <property type="entry name" value="PEPTIDASE M20"/>
    <property type="match status" value="1"/>
</dbReference>
<proteinExistence type="inferred from homology"/>
<dbReference type="Gene3D" id="3.30.70.360">
    <property type="match status" value="1"/>
</dbReference>
<dbReference type="Pfam" id="PF01546">
    <property type="entry name" value="Peptidase_M20"/>
    <property type="match status" value="1"/>
</dbReference>
<organism evidence="4 5">
    <name type="scientific">Clonostachys solani</name>
    <dbReference type="NCBI Taxonomy" id="160281"/>
    <lineage>
        <taxon>Eukaryota</taxon>
        <taxon>Fungi</taxon>
        <taxon>Dikarya</taxon>
        <taxon>Ascomycota</taxon>
        <taxon>Pezizomycotina</taxon>
        <taxon>Sordariomycetes</taxon>
        <taxon>Hypocreomycetidae</taxon>
        <taxon>Hypocreales</taxon>
        <taxon>Bionectriaceae</taxon>
        <taxon>Clonostachys</taxon>
    </lineage>
</organism>
<dbReference type="Proteomes" id="UP000775872">
    <property type="component" value="Unassembled WGS sequence"/>
</dbReference>